<feature type="transmembrane region" description="Helical" evidence="1">
    <location>
        <begin position="81"/>
        <end position="99"/>
    </location>
</feature>
<dbReference type="Proteomes" id="UP000523161">
    <property type="component" value="Unassembled WGS sequence"/>
</dbReference>
<gene>
    <name evidence="2" type="ORF">HRH59_11085</name>
</gene>
<accession>A0A7Y5AS69</accession>
<sequence length="173" mass="19075">MPDITISFALSQCLAVVAFISGIVAFQRYDRASMLKFWFVSALLNASHFAVLGQYEAAFFVGLTAIRFLVAAISPRQRWMYCFLALSTLLIVLSYSNPVNLLPYLAAVVGTVGSFQKNVLWVRLLMAIGATSWIIHNLLVGSPVAVLMELAFLSSNLVGYIRSRRQSLPAAEH</sequence>
<evidence type="ECO:0000313" key="2">
    <source>
        <dbReference type="EMBL" id="NRQ43089.1"/>
    </source>
</evidence>
<dbReference type="Pfam" id="PF10688">
    <property type="entry name" value="Imp-YgjV"/>
    <property type="match status" value="1"/>
</dbReference>
<feature type="transmembrane region" description="Helical" evidence="1">
    <location>
        <begin position="119"/>
        <end position="140"/>
    </location>
</feature>
<feature type="transmembrane region" description="Helical" evidence="1">
    <location>
        <begin position="57"/>
        <end position="74"/>
    </location>
</feature>
<dbReference type="InterPro" id="IPR019629">
    <property type="entry name" value="Uncharacterised_HI1736/YgjV"/>
</dbReference>
<dbReference type="EMBL" id="JABSOD010000009">
    <property type="protein sequence ID" value="NRQ43089.1"/>
    <property type="molecule type" value="Genomic_DNA"/>
</dbReference>
<dbReference type="RefSeq" id="WP_173501329.1">
    <property type="nucleotide sequence ID" value="NZ_JABSOD010000009.1"/>
</dbReference>
<name>A0A7Y5AS69_9GAMM</name>
<protein>
    <submittedName>
        <fullName evidence="2">YgjV family protein</fullName>
    </submittedName>
</protein>
<feature type="transmembrane region" description="Helical" evidence="1">
    <location>
        <begin position="6"/>
        <end position="26"/>
    </location>
</feature>
<organism evidence="2 3">
    <name type="scientific">Rheinheimera lutimaris</name>
    <dbReference type="NCBI Taxonomy" id="2740584"/>
    <lineage>
        <taxon>Bacteria</taxon>
        <taxon>Pseudomonadati</taxon>
        <taxon>Pseudomonadota</taxon>
        <taxon>Gammaproteobacteria</taxon>
        <taxon>Chromatiales</taxon>
        <taxon>Chromatiaceae</taxon>
        <taxon>Rheinheimera</taxon>
    </lineage>
</organism>
<proteinExistence type="predicted"/>
<evidence type="ECO:0000256" key="1">
    <source>
        <dbReference type="SAM" id="Phobius"/>
    </source>
</evidence>
<evidence type="ECO:0000313" key="3">
    <source>
        <dbReference type="Proteomes" id="UP000523161"/>
    </source>
</evidence>
<keyword evidence="1" id="KW-1133">Transmembrane helix</keyword>
<keyword evidence="3" id="KW-1185">Reference proteome</keyword>
<comment type="caution">
    <text evidence="2">The sequence shown here is derived from an EMBL/GenBank/DDBJ whole genome shotgun (WGS) entry which is preliminary data.</text>
</comment>
<keyword evidence="1" id="KW-0472">Membrane</keyword>
<dbReference type="AlphaFoldDB" id="A0A7Y5AS69"/>
<keyword evidence="1" id="KW-0812">Transmembrane</keyword>
<reference evidence="2 3" key="1">
    <citation type="submission" date="2020-06" db="EMBL/GenBank/DDBJ databases">
        <title>Rheinheimera sp. nov., a marine bacterium isolated from coastal.</title>
        <authorList>
            <person name="Yu Q."/>
            <person name="Qi Y."/>
            <person name="Pu J."/>
        </authorList>
    </citation>
    <scope>NUCLEOTIDE SEQUENCE [LARGE SCALE GENOMIC DNA]</scope>
    <source>
        <strain evidence="2 3">YQF-2</strain>
    </source>
</reference>